<keyword evidence="2" id="KW-1185">Reference proteome</keyword>
<sequence length="99" mass="11528">MFEAHFSHAEDFQGLETTTYSWTKTYHRRHSVSFQPLKIWFAKGKVNTKDGSVLPRTFAYIEYQDERGNNRYCILTLSPELSVAEALQEAVRVDVARLK</sequence>
<reference evidence="1 2" key="1">
    <citation type="submission" date="2018-05" db="EMBL/GenBank/DDBJ databases">
        <title>Leucothrix arctica sp. nov., isolated from Arctic seawater.</title>
        <authorList>
            <person name="Choi A."/>
            <person name="Baek K."/>
        </authorList>
    </citation>
    <scope>NUCLEOTIDE SEQUENCE [LARGE SCALE GENOMIC DNA]</scope>
    <source>
        <strain evidence="1 2">JCM 18388</strain>
    </source>
</reference>
<organism evidence="1 2">
    <name type="scientific">Leucothrix pacifica</name>
    <dbReference type="NCBI Taxonomy" id="1247513"/>
    <lineage>
        <taxon>Bacteria</taxon>
        <taxon>Pseudomonadati</taxon>
        <taxon>Pseudomonadota</taxon>
        <taxon>Gammaproteobacteria</taxon>
        <taxon>Thiotrichales</taxon>
        <taxon>Thiotrichaceae</taxon>
        <taxon>Leucothrix</taxon>
    </lineage>
</organism>
<dbReference type="AlphaFoldDB" id="A0A317CQV9"/>
<comment type="caution">
    <text evidence="1">The sequence shown here is derived from an EMBL/GenBank/DDBJ whole genome shotgun (WGS) entry which is preliminary data.</text>
</comment>
<dbReference type="RefSeq" id="WP_109835641.1">
    <property type="nucleotide sequence ID" value="NZ_QGKM01000001.1"/>
</dbReference>
<name>A0A317CQV9_9GAMM</name>
<evidence type="ECO:0000313" key="2">
    <source>
        <dbReference type="Proteomes" id="UP000245539"/>
    </source>
</evidence>
<evidence type="ECO:0000313" key="1">
    <source>
        <dbReference type="EMBL" id="PWR00660.1"/>
    </source>
</evidence>
<proteinExistence type="predicted"/>
<gene>
    <name evidence="1" type="ORF">DKW60_00180</name>
</gene>
<dbReference type="OrthoDB" id="6088836at2"/>
<dbReference type="EMBL" id="QGKM01000001">
    <property type="protein sequence ID" value="PWR00660.1"/>
    <property type="molecule type" value="Genomic_DNA"/>
</dbReference>
<accession>A0A317CQV9</accession>
<protein>
    <submittedName>
        <fullName evidence="1">Uncharacterized protein</fullName>
    </submittedName>
</protein>
<dbReference type="Proteomes" id="UP000245539">
    <property type="component" value="Unassembled WGS sequence"/>
</dbReference>